<dbReference type="PANTHER" id="PTHR43072:SF51">
    <property type="entry name" value="ABC SUPERFAMILY TRANSPORT PROTEIN"/>
    <property type="match status" value="1"/>
</dbReference>
<sequence>MVKSQIRLRYGRGEEYERMRRGPEWSVARCTEERLRSVSVKSSQFMAEIVELDEAVVFAAAHLWAECGLTVPYNDPEADFLRALRGPSSTILGIRAEPVPGDAPSGLIGTVMVGHEGHRGWIYYLAVRPEHQGRGLGSALVRAAEEWLDERGVPKAMLMVRATNEGVQDFYRALGYETSTVTVMQRWL</sequence>
<keyword evidence="5" id="KW-1185">Reference proteome</keyword>
<proteinExistence type="predicted"/>
<evidence type="ECO:0000313" key="4">
    <source>
        <dbReference type="EMBL" id="ENO18190.1"/>
    </source>
</evidence>
<comment type="caution">
    <text evidence="4">The sequence shown here is derived from an EMBL/GenBank/DDBJ whole genome shotgun (WGS) entry which is preliminary data.</text>
</comment>
<dbReference type="PATRIC" id="fig|888050.3.peg.997"/>
<feature type="domain" description="N-acetyltransferase" evidence="3">
    <location>
        <begin position="47"/>
        <end position="188"/>
    </location>
</feature>
<evidence type="ECO:0000259" key="3">
    <source>
        <dbReference type="PROSITE" id="PS51186"/>
    </source>
</evidence>
<organism evidence="4 5">
    <name type="scientific">Schaalia cardiffensis F0333</name>
    <dbReference type="NCBI Taxonomy" id="888050"/>
    <lineage>
        <taxon>Bacteria</taxon>
        <taxon>Bacillati</taxon>
        <taxon>Actinomycetota</taxon>
        <taxon>Actinomycetes</taxon>
        <taxon>Actinomycetales</taxon>
        <taxon>Actinomycetaceae</taxon>
        <taxon>Schaalia</taxon>
    </lineage>
</organism>
<dbReference type="GO" id="GO:0016747">
    <property type="term" value="F:acyltransferase activity, transferring groups other than amino-acyl groups"/>
    <property type="evidence" value="ECO:0007669"/>
    <property type="project" value="InterPro"/>
</dbReference>
<name>N6W6N3_9ACTO</name>
<dbReference type="HOGENOM" id="CLU_013985_34_1_11"/>
<dbReference type="AlphaFoldDB" id="N6W6N3"/>
<gene>
    <name evidence="4" type="ORF">HMPREF9004_1051</name>
</gene>
<dbReference type="PANTHER" id="PTHR43072">
    <property type="entry name" value="N-ACETYLTRANSFERASE"/>
    <property type="match status" value="1"/>
</dbReference>
<dbReference type="Proteomes" id="UP000013015">
    <property type="component" value="Unassembled WGS sequence"/>
</dbReference>
<dbReference type="SUPFAM" id="SSF55729">
    <property type="entry name" value="Acyl-CoA N-acyltransferases (Nat)"/>
    <property type="match status" value="1"/>
</dbReference>
<keyword evidence="1 4" id="KW-0808">Transferase</keyword>
<protein>
    <submittedName>
        <fullName evidence="4">GNAT family acetyltransferase</fullName>
        <ecNumber evidence="4">2.3.1.-</ecNumber>
    </submittedName>
</protein>
<dbReference type="Gene3D" id="3.40.630.30">
    <property type="match status" value="1"/>
</dbReference>
<dbReference type="InterPro" id="IPR000182">
    <property type="entry name" value="GNAT_dom"/>
</dbReference>
<dbReference type="Pfam" id="PF00583">
    <property type="entry name" value="Acetyltransf_1"/>
    <property type="match status" value="1"/>
</dbReference>
<dbReference type="CDD" id="cd04301">
    <property type="entry name" value="NAT_SF"/>
    <property type="match status" value="1"/>
</dbReference>
<dbReference type="EC" id="2.3.1.-" evidence="4"/>
<keyword evidence="2 4" id="KW-0012">Acyltransferase</keyword>
<dbReference type="NCBIfam" id="NF002959">
    <property type="entry name" value="PRK03624.1"/>
    <property type="match status" value="1"/>
</dbReference>
<dbReference type="EMBL" id="AQHZ01000016">
    <property type="protein sequence ID" value="ENO18190.1"/>
    <property type="molecule type" value="Genomic_DNA"/>
</dbReference>
<evidence type="ECO:0000313" key="5">
    <source>
        <dbReference type="Proteomes" id="UP000013015"/>
    </source>
</evidence>
<dbReference type="PROSITE" id="PS51186">
    <property type="entry name" value="GNAT"/>
    <property type="match status" value="1"/>
</dbReference>
<dbReference type="InterPro" id="IPR016181">
    <property type="entry name" value="Acyl_CoA_acyltransferase"/>
</dbReference>
<dbReference type="STRING" id="888050.HMPREF9004_1051"/>
<evidence type="ECO:0000256" key="2">
    <source>
        <dbReference type="ARBA" id="ARBA00023315"/>
    </source>
</evidence>
<accession>N6W6N3</accession>
<dbReference type="eggNOG" id="COG0456">
    <property type="taxonomic scope" value="Bacteria"/>
</dbReference>
<reference evidence="4 5" key="1">
    <citation type="submission" date="2013-03" db="EMBL/GenBank/DDBJ databases">
        <title>Reference genome for the Human Microbiome Project.</title>
        <authorList>
            <person name="Aqrawi P."/>
            <person name="Ayvaz T."/>
            <person name="Bess C."/>
            <person name="Blankenburg K."/>
            <person name="Coyle M."/>
            <person name="Deng J."/>
            <person name="Forbes L."/>
            <person name="Fowler G."/>
            <person name="Francisco L."/>
            <person name="Fu Q."/>
            <person name="Gibbs R."/>
            <person name="Gross S."/>
            <person name="Gubbala S."/>
            <person name="Hale W."/>
            <person name="Hemphill L."/>
            <person name="Highlander S."/>
            <person name="Hirani K."/>
            <person name="Jackson L."/>
            <person name="Jakkamsetti A."/>
            <person name="Javaid M."/>
            <person name="Jayaseelan J.C."/>
            <person name="Jiang H."/>
            <person name="Joshi V."/>
            <person name="Korchina V."/>
            <person name="Kovar C."/>
            <person name="Lara F."/>
            <person name="Lee S."/>
            <person name="Liu Y."/>
            <person name="Mata R."/>
            <person name="Mathew T."/>
            <person name="Munidasa M."/>
            <person name="Muzny D."/>
            <person name="Nazareth L."/>
            <person name="Ngo R."/>
            <person name="Nguyen L."/>
            <person name="Nguyen N."/>
            <person name="Okwuonu G."/>
            <person name="Ongeri F."/>
            <person name="Palculict T."/>
            <person name="Patil S."/>
            <person name="Petrosino J."/>
            <person name="Pham C."/>
            <person name="Pham P."/>
            <person name="Pu L.-L."/>
            <person name="Qin X."/>
            <person name="Qu J."/>
            <person name="Reid J."/>
            <person name="Ross M."/>
            <person name="Ruth R."/>
            <person name="Saada N."/>
            <person name="San Lucas F."/>
            <person name="Santibanez J."/>
            <person name="Shang Y."/>
            <person name="Simmons D."/>
            <person name="Song X.-Z."/>
            <person name="Tang L.-Y."/>
            <person name="Thornton R."/>
            <person name="Warren J."/>
            <person name="Weissenberger G."/>
            <person name="Wilczek-Boney K."/>
            <person name="Worley K."/>
            <person name="Youmans B."/>
            <person name="Zhang J."/>
            <person name="Zhang L."/>
            <person name="Zhao Z."/>
            <person name="Zhou C."/>
            <person name="Zhu D."/>
            <person name="Zhu Y."/>
        </authorList>
    </citation>
    <scope>NUCLEOTIDE SEQUENCE [LARGE SCALE GENOMIC DNA]</scope>
    <source>
        <strain evidence="4 5">F0333</strain>
    </source>
</reference>
<evidence type="ECO:0000256" key="1">
    <source>
        <dbReference type="ARBA" id="ARBA00022679"/>
    </source>
</evidence>